<reference evidence="1" key="1">
    <citation type="submission" date="2014-11" db="EMBL/GenBank/DDBJ databases">
        <authorList>
            <person name="Amaro Gonzalez C."/>
        </authorList>
    </citation>
    <scope>NUCLEOTIDE SEQUENCE</scope>
</reference>
<sequence>MVKMTAFQLLLFGKKNHLKMFFLLLFMLAVNPR</sequence>
<proteinExistence type="predicted"/>
<reference evidence="1" key="2">
    <citation type="journal article" date="2015" name="Fish Shellfish Immunol.">
        <title>Early steps in the European eel (Anguilla anguilla)-Vibrio vulnificus interaction in the gills: Role of the RtxA13 toxin.</title>
        <authorList>
            <person name="Callol A."/>
            <person name="Pajuelo D."/>
            <person name="Ebbesson L."/>
            <person name="Teles M."/>
            <person name="MacKenzie S."/>
            <person name="Amaro C."/>
        </authorList>
    </citation>
    <scope>NUCLEOTIDE SEQUENCE</scope>
</reference>
<evidence type="ECO:0000313" key="1">
    <source>
        <dbReference type="EMBL" id="JAH16745.1"/>
    </source>
</evidence>
<dbReference type="EMBL" id="GBXM01091832">
    <property type="protein sequence ID" value="JAH16745.1"/>
    <property type="molecule type" value="Transcribed_RNA"/>
</dbReference>
<accession>A0A0E9QK90</accession>
<name>A0A0E9QK90_ANGAN</name>
<organism evidence="1">
    <name type="scientific">Anguilla anguilla</name>
    <name type="common">European freshwater eel</name>
    <name type="synonym">Muraena anguilla</name>
    <dbReference type="NCBI Taxonomy" id="7936"/>
    <lineage>
        <taxon>Eukaryota</taxon>
        <taxon>Metazoa</taxon>
        <taxon>Chordata</taxon>
        <taxon>Craniata</taxon>
        <taxon>Vertebrata</taxon>
        <taxon>Euteleostomi</taxon>
        <taxon>Actinopterygii</taxon>
        <taxon>Neopterygii</taxon>
        <taxon>Teleostei</taxon>
        <taxon>Anguilliformes</taxon>
        <taxon>Anguillidae</taxon>
        <taxon>Anguilla</taxon>
    </lineage>
</organism>
<protein>
    <submittedName>
        <fullName evidence="1">Uncharacterized protein</fullName>
    </submittedName>
</protein>
<dbReference type="AlphaFoldDB" id="A0A0E9QK90"/>